<evidence type="ECO:0000256" key="2">
    <source>
        <dbReference type="ARBA" id="ARBA00022448"/>
    </source>
</evidence>
<evidence type="ECO:0000256" key="4">
    <source>
        <dbReference type="ARBA" id="ARBA00022475"/>
    </source>
</evidence>
<keyword evidence="3" id="KW-0050">Antiport</keyword>
<comment type="similarity">
    <text evidence="8">Belongs to the NhaC Na(+)/H(+) (TC 2.A.35) antiporter family.</text>
</comment>
<feature type="transmembrane region" description="Helical" evidence="9">
    <location>
        <begin position="264"/>
        <end position="285"/>
    </location>
</feature>
<feature type="transmembrane region" description="Helical" evidence="9">
    <location>
        <begin position="203"/>
        <end position="222"/>
    </location>
</feature>
<dbReference type="STRING" id="1048983.EL17_02975"/>
<dbReference type="RefSeq" id="WP_035070676.1">
    <property type="nucleotide sequence ID" value="NZ_JMIH01000014.1"/>
</dbReference>
<dbReference type="eggNOG" id="COG1757">
    <property type="taxonomic scope" value="Bacteria"/>
</dbReference>
<dbReference type="Proteomes" id="UP000027821">
    <property type="component" value="Unassembled WGS sequence"/>
</dbReference>
<evidence type="ECO:0000256" key="5">
    <source>
        <dbReference type="ARBA" id="ARBA00022692"/>
    </source>
</evidence>
<reference evidence="11 12" key="1">
    <citation type="submission" date="2014-04" db="EMBL/GenBank/DDBJ databases">
        <title>Characterization and application of a salt tolerant electro-active bacterium.</title>
        <authorList>
            <person name="Yang L."/>
            <person name="Wei S."/>
            <person name="Tay Q.X.M."/>
        </authorList>
    </citation>
    <scope>NUCLEOTIDE SEQUENCE [LARGE SCALE GENOMIC DNA]</scope>
    <source>
        <strain evidence="11 12">LY1</strain>
    </source>
</reference>
<dbReference type="OrthoDB" id="9762978at2"/>
<feature type="transmembrane region" description="Helical" evidence="9">
    <location>
        <begin position="325"/>
        <end position="347"/>
    </location>
</feature>
<feature type="transmembrane region" description="Helical" evidence="9">
    <location>
        <begin position="42"/>
        <end position="61"/>
    </location>
</feature>
<evidence type="ECO:0000256" key="6">
    <source>
        <dbReference type="ARBA" id="ARBA00022989"/>
    </source>
</evidence>
<dbReference type="EMBL" id="JMIH01000014">
    <property type="protein sequence ID" value="KEO74654.1"/>
    <property type="molecule type" value="Genomic_DNA"/>
</dbReference>
<feature type="transmembrane region" description="Helical" evidence="9">
    <location>
        <begin position="9"/>
        <end position="30"/>
    </location>
</feature>
<keyword evidence="4" id="KW-1003">Cell membrane</keyword>
<keyword evidence="6 9" id="KW-1133">Transmembrane helix</keyword>
<protein>
    <submittedName>
        <fullName evidence="11">Sodium:proton antiporter</fullName>
    </submittedName>
</protein>
<name>A0A074L0J0_9BACT</name>
<gene>
    <name evidence="11" type="ORF">EL17_02975</name>
</gene>
<sequence>MLTKPRKPTLLESLFPIAFLIILLVININIFGTDGLSGSNQMVLVISSALAALVAVFRLNIQWDALQEGIIRSISAAMSSILILLLIGSLAGTWMISGIVPAMIYYGLQILNPTIFLIAACIVSAIVSIATGSSWTTVATVGVALLGIGKALGFEEGLIAGAIISGAYFGDKMSPLSDTTNLAPAMAGTDLFTHIRHMTKTNVPSILLTLGIFGGIGFISGAEGSVDQVKQISEVILERFEINGWLFIVPIIVIALILKKVPAVPALLAGALLGGVFAVIFQQNLIISLAEEPGRSFTYSAFKTVMMALYGPISVTTSNEVVNELLVTGGMAGMLYTIWLIICAMIFGGIMEESGMLKVIAEAIIAKVHSLGSLIASTAATCMFFNVTTSDQYLAILVPGRMFADIYKKRGLKGENLSRTLEDSGTVTSVLVPWNTCGATQASVLGVATLTYAPYCFFNIISPLMTILFGYLKLGINFYSEEELKEIEQELAV</sequence>
<feature type="transmembrane region" description="Helical" evidence="9">
    <location>
        <begin position="368"/>
        <end position="387"/>
    </location>
</feature>
<dbReference type="NCBIfam" id="TIGR00931">
    <property type="entry name" value="antiport_nhaC"/>
    <property type="match status" value="1"/>
</dbReference>
<feature type="transmembrane region" description="Helical" evidence="9">
    <location>
        <begin position="297"/>
        <end position="313"/>
    </location>
</feature>
<proteinExistence type="inferred from homology"/>
<dbReference type="InterPro" id="IPR018461">
    <property type="entry name" value="Na/H_Antiport_NhaC-like_C"/>
</dbReference>
<dbReference type="InterPro" id="IPR052180">
    <property type="entry name" value="NhaC_Na-H+_Antiporter"/>
</dbReference>
<keyword evidence="2" id="KW-0813">Transport</keyword>
<dbReference type="Pfam" id="PF03553">
    <property type="entry name" value="Na_H_antiporter"/>
    <property type="match status" value="1"/>
</dbReference>
<comment type="caution">
    <text evidence="11">The sequence shown here is derived from an EMBL/GenBank/DDBJ whole genome shotgun (WGS) entry which is preliminary data.</text>
</comment>
<evidence type="ECO:0000313" key="11">
    <source>
        <dbReference type="EMBL" id="KEO74654.1"/>
    </source>
</evidence>
<feature type="transmembrane region" description="Helical" evidence="9">
    <location>
        <begin position="242"/>
        <end position="258"/>
    </location>
</feature>
<evidence type="ECO:0000313" key="12">
    <source>
        <dbReference type="Proteomes" id="UP000027821"/>
    </source>
</evidence>
<dbReference type="InterPro" id="IPR004770">
    <property type="entry name" value="Na/H_antiport_NhaC"/>
</dbReference>
<keyword evidence="12" id="KW-1185">Reference proteome</keyword>
<dbReference type="AlphaFoldDB" id="A0A074L0J0"/>
<evidence type="ECO:0000259" key="10">
    <source>
        <dbReference type="Pfam" id="PF03553"/>
    </source>
</evidence>
<accession>A0A074L0J0</accession>
<keyword evidence="7 9" id="KW-0472">Membrane</keyword>
<dbReference type="GO" id="GO:0005886">
    <property type="term" value="C:plasma membrane"/>
    <property type="evidence" value="ECO:0007669"/>
    <property type="project" value="UniProtKB-SubCell"/>
</dbReference>
<evidence type="ECO:0000256" key="1">
    <source>
        <dbReference type="ARBA" id="ARBA00004651"/>
    </source>
</evidence>
<organism evidence="11 12">
    <name type="scientific">Anditalea andensis</name>
    <dbReference type="NCBI Taxonomy" id="1048983"/>
    <lineage>
        <taxon>Bacteria</taxon>
        <taxon>Pseudomonadati</taxon>
        <taxon>Bacteroidota</taxon>
        <taxon>Cytophagia</taxon>
        <taxon>Cytophagales</taxon>
        <taxon>Cytophagaceae</taxon>
        <taxon>Anditalea</taxon>
    </lineage>
</organism>
<evidence type="ECO:0000256" key="3">
    <source>
        <dbReference type="ARBA" id="ARBA00022449"/>
    </source>
</evidence>
<evidence type="ECO:0000256" key="8">
    <source>
        <dbReference type="ARBA" id="ARBA00038435"/>
    </source>
</evidence>
<feature type="transmembrane region" description="Helical" evidence="9">
    <location>
        <begin position="81"/>
        <end position="104"/>
    </location>
</feature>
<keyword evidence="5 9" id="KW-0812">Transmembrane</keyword>
<dbReference type="PANTHER" id="PTHR33451">
    <property type="entry name" value="MALATE-2H(+)/NA(+)-LACTATE ANTIPORTER"/>
    <property type="match status" value="1"/>
</dbReference>
<comment type="subcellular location">
    <subcellularLocation>
        <location evidence="1">Cell membrane</location>
        <topology evidence="1">Multi-pass membrane protein</topology>
    </subcellularLocation>
</comment>
<feature type="transmembrane region" description="Helical" evidence="9">
    <location>
        <begin position="110"/>
        <end position="131"/>
    </location>
</feature>
<feature type="transmembrane region" description="Helical" evidence="9">
    <location>
        <begin position="143"/>
        <end position="169"/>
    </location>
</feature>
<evidence type="ECO:0000256" key="7">
    <source>
        <dbReference type="ARBA" id="ARBA00023136"/>
    </source>
</evidence>
<feature type="transmembrane region" description="Helical" evidence="9">
    <location>
        <begin position="452"/>
        <end position="472"/>
    </location>
</feature>
<dbReference type="PANTHER" id="PTHR33451:SF3">
    <property type="entry name" value="MALATE-2H(+)_NA(+)-LACTATE ANTIPORTER"/>
    <property type="match status" value="1"/>
</dbReference>
<dbReference type="GO" id="GO:0015297">
    <property type="term" value="F:antiporter activity"/>
    <property type="evidence" value="ECO:0007669"/>
    <property type="project" value="UniProtKB-KW"/>
</dbReference>
<evidence type="ECO:0000256" key="9">
    <source>
        <dbReference type="SAM" id="Phobius"/>
    </source>
</evidence>
<feature type="domain" description="Na+/H+ antiporter NhaC-like C-terminal" evidence="10">
    <location>
        <begin position="166"/>
        <end position="472"/>
    </location>
</feature>